<dbReference type="EC" id="3.4.11.10" evidence="8"/>
<dbReference type="InterPro" id="IPR008283">
    <property type="entry name" value="Peptidase_M17_N"/>
</dbReference>
<evidence type="ECO:0000256" key="1">
    <source>
        <dbReference type="ARBA" id="ARBA00000135"/>
    </source>
</evidence>
<feature type="binding site" evidence="8">
    <location>
        <position position="267"/>
    </location>
    <ligand>
        <name>Mn(2+)</name>
        <dbReference type="ChEBI" id="CHEBI:29035"/>
        <label>1</label>
    </ligand>
</feature>
<comment type="caution">
    <text evidence="11">The sequence shown here is derived from an EMBL/GenBank/DDBJ whole genome shotgun (WGS) entry which is preliminary data.</text>
</comment>
<evidence type="ECO:0000259" key="10">
    <source>
        <dbReference type="Pfam" id="PF02789"/>
    </source>
</evidence>
<sequence>MFYLTDQWTTASSEEVLVVGIWKKKPFSGIVKALDEALAGQLGELKKQTIFPKQSGGILTIPTLSLIAAKRIYAVYLGEEDGFGADELREYLGHVGKQLKKERVETAGVLLDSFVTEAVSPEDAAFGIGEGLALGSYDKQTYKEKSNEPIRSLAKVTLYSNREGLTFYADRGYTYGKGTNLARKLVNMPGNLLTPSDLANESEALAKKYGFSFNVLEREDMERFGMGALLAVANGSDQPPKMIIIRYDGNPESDDVTGLVGKGITFDSGGYSLKPPASMHEMKNDMGGAAAVLGAMAIIGDMKPKVNVLAVIPSSENLINGSAMKPGDVICSLSGKTIEMRNADAEGRLVLADGITYAKQLGAKRLIDVATLTGACVVALGHETTGAVANDDALMEAVKAAGDKAGEPIWRFPSGKGYKKLLESSDIADLNNSPGRPGASITAGLFIGAFAEKTPWVHLDIAGTGYLNKATNIGPAGATGVMARTLAHYVESLSEA</sequence>
<evidence type="ECO:0000259" key="9">
    <source>
        <dbReference type="Pfam" id="PF00883"/>
    </source>
</evidence>
<name>A0A268P2A8_SHOCL</name>
<feature type="binding site" evidence="8">
    <location>
        <position position="346"/>
    </location>
    <ligand>
        <name>Mn(2+)</name>
        <dbReference type="ChEBI" id="CHEBI:29035"/>
        <label>1</label>
    </ligand>
</feature>
<feature type="binding site" evidence="8">
    <location>
        <position position="262"/>
    </location>
    <ligand>
        <name>Mn(2+)</name>
        <dbReference type="ChEBI" id="CHEBI:29035"/>
        <label>2</label>
    </ligand>
</feature>
<dbReference type="SUPFAM" id="SSF52949">
    <property type="entry name" value="Macro domain-like"/>
    <property type="match status" value="1"/>
</dbReference>
<evidence type="ECO:0000256" key="2">
    <source>
        <dbReference type="ARBA" id="ARBA00000967"/>
    </source>
</evidence>
<dbReference type="PANTHER" id="PTHR11963:SF23">
    <property type="entry name" value="CYTOSOL AMINOPEPTIDASE"/>
    <property type="match status" value="1"/>
</dbReference>
<organism evidence="11 12">
    <name type="scientific">Shouchella clausii</name>
    <name type="common">Alkalihalobacillus clausii</name>
    <dbReference type="NCBI Taxonomy" id="79880"/>
    <lineage>
        <taxon>Bacteria</taxon>
        <taxon>Bacillati</taxon>
        <taxon>Bacillota</taxon>
        <taxon>Bacilli</taxon>
        <taxon>Bacillales</taxon>
        <taxon>Bacillaceae</taxon>
        <taxon>Shouchella</taxon>
    </lineage>
</organism>
<proteinExistence type="inferred from homology"/>
<dbReference type="SUPFAM" id="SSF53187">
    <property type="entry name" value="Zn-dependent exopeptidases"/>
    <property type="match status" value="1"/>
</dbReference>
<accession>A0A268P2A8</accession>
<evidence type="ECO:0000313" key="12">
    <source>
        <dbReference type="Proteomes" id="UP000216207"/>
    </source>
</evidence>
<keyword evidence="8" id="KW-0963">Cytoplasm</keyword>
<keyword evidence="8" id="KW-0464">Manganese</keyword>
<comment type="catalytic activity">
    <reaction evidence="2 8">
        <text>Release of an N-terminal amino acid, preferentially leucine, but not glutamic or aspartic acids.</text>
        <dbReference type="EC" id="3.4.11.10"/>
    </reaction>
</comment>
<reference evidence="11 12" key="1">
    <citation type="submission" date="2017-07" db="EMBL/GenBank/DDBJ databases">
        <title>Isolation and whole genome analysis of endospore-forming bacteria from heroin.</title>
        <authorList>
            <person name="Kalinowski J."/>
            <person name="Ahrens B."/>
            <person name="Al-Dilaimi A."/>
            <person name="Winkler A."/>
            <person name="Wibberg D."/>
            <person name="Schleenbecker U."/>
            <person name="Ruckert C."/>
            <person name="Wolfel R."/>
            <person name="Grass G."/>
        </authorList>
    </citation>
    <scope>NUCLEOTIDE SEQUENCE [LARGE SCALE GENOMIC DNA]</scope>
    <source>
        <strain evidence="11 12">7539</strain>
    </source>
</reference>
<keyword evidence="8" id="KW-0479">Metal-binding</keyword>
<feature type="binding site" evidence="8">
    <location>
        <position position="267"/>
    </location>
    <ligand>
        <name>Mn(2+)</name>
        <dbReference type="ChEBI" id="CHEBI:29035"/>
        <label>2</label>
    </ligand>
</feature>
<evidence type="ECO:0000256" key="5">
    <source>
        <dbReference type="ARBA" id="ARBA00022670"/>
    </source>
</evidence>
<dbReference type="PRINTS" id="PR00481">
    <property type="entry name" value="LAMNOPPTDASE"/>
</dbReference>
<feature type="active site" evidence="8">
    <location>
        <position position="274"/>
    </location>
</feature>
<dbReference type="InterPro" id="IPR000819">
    <property type="entry name" value="Peptidase_M17_C"/>
</dbReference>
<dbReference type="Proteomes" id="UP000216207">
    <property type="component" value="Unassembled WGS sequence"/>
</dbReference>
<dbReference type="NCBIfam" id="NF002074">
    <property type="entry name" value="PRK00913.1-4"/>
    <property type="match status" value="1"/>
</dbReference>
<feature type="domain" description="Cytosol aminopeptidase" evidence="9">
    <location>
        <begin position="180"/>
        <end position="486"/>
    </location>
</feature>
<feature type="binding site" evidence="8">
    <location>
        <position position="344"/>
    </location>
    <ligand>
        <name>Mn(2+)</name>
        <dbReference type="ChEBI" id="CHEBI:29035"/>
        <label>1</label>
    </ligand>
</feature>
<dbReference type="PANTHER" id="PTHR11963">
    <property type="entry name" value="LEUCINE AMINOPEPTIDASE-RELATED"/>
    <property type="match status" value="1"/>
</dbReference>
<dbReference type="InterPro" id="IPR023042">
    <property type="entry name" value="Peptidase_M17_leu_NH2_pept"/>
</dbReference>
<dbReference type="InterPro" id="IPR043472">
    <property type="entry name" value="Macro_dom-like"/>
</dbReference>
<dbReference type="GO" id="GO:0070006">
    <property type="term" value="F:metalloaminopeptidase activity"/>
    <property type="evidence" value="ECO:0007669"/>
    <property type="project" value="InterPro"/>
</dbReference>
<keyword evidence="4 8" id="KW-0031">Aminopeptidase</keyword>
<comment type="similarity">
    <text evidence="3 8">Belongs to the peptidase M17 family.</text>
</comment>
<dbReference type="Pfam" id="PF00883">
    <property type="entry name" value="Peptidase_M17"/>
    <property type="match status" value="1"/>
</dbReference>
<dbReference type="RefSeq" id="WP_011247762.1">
    <property type="nucleotide sequence ID" value="NZ_BOQQ01000002.1"/>
</dbReference>
<evidence type="ECO:0000256" key="3">
    <source>
        <dbReference type="ARBA" id="ARBA00009528"/>
    </source>
</evidence>
<feature type="domain" description="Peptidase M17 leucyl aminopeptidase N-terminal" evidence="10">
    <location>
        <begin position="18"/>
        <end position="145"/>
    </location>
</feature>
<feature type="binding site" evidence="8">
    <location>
        <position position="285"/>
    </location>
    <ligand>
        <name>Mn(2+)</name>
        <dbReference type="ChEBI" id="CHEBI:29035"/>
        <label>2</label>
    </ligand>
</feature>
<dbReference type="Pfam" id="PF02789">
    <property type="entry name" value="Peptidase_M17_N"/>
    <property type="match status" value="1"/>
</dbReference>
<dbReference type="GO" id="GO:0006508">
    <property type="term" value="P:proteolysis"/>
    <property type="evidence" value="ECO:0007669"/>
    <property type="project" value="UniProtKB-KW"/>
</dbReference>
<dbReference type="EMBL" id="NPCC01000006">
    <property type="protein sequence ID" value="PAE89857.1"/>
    <property type="molecule type" value="Genomic_DNA"/>
</dbReference>
<comment type="cofactor">
    <cofactor evidence="8">
        <name>Mn(2+)</name>
        <dbReference type="ChEBI" id="CHEBI:29035"/>
    </cofactor>
    <text evidence="8">Binds 2 manganese ions per subunit.</text>
</comment>
<evidence type="ECO:0000256" key="6">
    <source>
        <dbReference type="ARBA" id="ARBA00022801"/>
    </source>
</evidence>
<keyword evidence="6 8" id="KW-0378">Hydrolase</keyword>
<dbReference type="NCBIfam" id="NF002073">
    <property type="entry name" value="PRK00913.1-2"/>
    <property type="match status" value="1"/>
</dbReference>
<dbReference type="Gene3D" id="3.40.220.10">
    <property type="entry name" value="Leucine Aminopeptidase, subunit E, domain 1"/>
    <property type="match status" value="1"/>
</dbReference>
<gene>
    <name evidence="8" type="primary">pepA</name>
    <name evidence="11" type="ORF">CHH72_06260</name>
</gene>
<comment type="subcellular location">
    <subcellularLocation>
        <location evidence="8">Cytoplasm</location>
    </subcellularLocation>
</comment>
<dbReference type="NCBIfam" id="NF002083">
    <property type="entry name" value="PRK00913.3-5"/>
    <property type="match status" value="1"/>
</dbReference>
<dbReference type="InterPro" id="IPR011356">
    <property type="entry name" value="Leucine_aapep/pepB"/>
</dbReference>
<dbReference type="GO" id="GO:0005737">
    <property type="term" value="C:cytoplasm"/>
    <property type="evidence" value="ECO:0007669"/>
    <property type="project" value="UniProtKB-SubCell"/>
</dbReference>
<protein>
    <recommendedName>
        <fullName evidence="8">Probable cytosol aminopeptidase</fullName>
        <ecNumber evidence="8">3.4.11.1</ecNumber>
    </recommendedName>
    <alternativeName>
        <fullName evidence="8">Leucine aminopeptidase</fullName>
        <shortName evidence="8">LAP</shortName>
        <ecNumber evidence="8">3.4.11.10</ecNumber>
    </alternativeName>
    <alternativeName>
        <fullName evidence="8">Leucyl aminopeptidase</fullName>
    </alternativeName>
</protein>
<dbReference type="EC" id="3.4.11.1" evidence="8"/>
<dbReference type="OMA" id="WPMPLPE"/>
<evidence type="ECO:0000256" key="8">
    <source>
        <dbReference type="HAMAP-Rule" id="MF_00181"/>
    </source>
</evidence>
<comment type="function">
    <text evidence="7 8">Presumably involved in the processing and regular turnover of intracellular proteins. Catalyzes the removal of unsubstituted N-terminal amino acids from various peptides.</text>
</comment>
<feature type="binding site" evidence="8">
    <location>
        <position position="346"/>
    </location>
    <ligand>
        <name>Mn(2+)</name>
        <dbReference type="ChEBI" id="CHEBI:29035"/>
        <label>2</label>
    </ligand>
</feature>
<dbReference type="Gene3D" id="3.40.630.10">
    <property type="entry name" value="Zn peptidases"/>
    <property type="match status" value="1"/>
</dbReference>
<evidence type="ECO:0000256" key="4">
    <source>
        <dbReference type="ARBA" id="ARBA00022438"/>
    </source>
</evidence>
<evidence type="ECO:0000256" key="7">
    <source>
        <dbReference type="ARBA" id="ARBA00049972"/>
    </source>
</evidence>
<dbReference type="HAMAP" id="MF_00181">
    <property type="entry name" value="Cytosol_peptidase_M17"/>
    <property type="match status" value="1"/>
</dbReference>
<dbReference type="AlphaFoldDB" id="A0A268P2A8"/>
<evidence type="ECO:0000313" key="11">
    <source>
        <dbReference type="EMBL" id="PAE89857.1"/>
    </source>
</evidence>
<comment type="catalytic activity">
    <reaction evidence="1 8">
        <text>Release of an N-terminal amino acid, Xaa-|-Yaa-, in which Xaa is preferably Leu, but may be other amino acids including Pro although not Arg or Lys, and Yaa may be Pro. Amino acid amides and methyl esters are also readily hydrolyzed, but rates on arylamides are exceedingly low.</text>
        <dbReference type="EC" id="3.4.11.1"/>
    </reaction>
</comment>
<feature type="active site" evidence="8">
    <location>
        <position position="348"/>
    </location>
</feature>
<keyword evidence="5 8" id="KW-0645">Protease</keyword>
<dbReference type="CDD" id="cd00433">
    <property type="entry name" value="Peptidase_M17"/>
    <property type="match status" value="1"/>
</dbReference>
<dbReference type="GO" id="GO:0030145">
    <property type="term" value="F:manganese ion binding"/>
    <property type="evidence" value="ECO:0007669"/>
    <property type="project" value="UniProtKB-UniRule"/>
</dbReference>